<feature type="region of interest" description="Disordered" evidence="1">
    <location>
        <begin position="111"/>
        <end position="134"/>
    </location>
</feature>
<dbReference type="EMBL" id="GG666507">
    <property type="protein sequence ID" value="EEN61250.1"/>
    <property type="molecule type" value="Genomic_DNA"/>
</dbReference>
<proteinExistence type="predicted"/>
<accession>C3YF06</accession>
<dbReference type="InParanoid" id="C3YF06"/>
<organism>
    <name type="scientific">Branchiostoma floridae</name>
    <name type="common">Florida lancelet</name>
    <name type="synonym">Amphioxus</name>
    <dbReference type="NCBI Taxonomy" id="7739"/>
    <lineage>
        <taxon>Eukaryota</taxon>
        <taxon>Metazoa</taxon>
        <taxon>Chordata</taxon>
        <taxon>Cephalochordata</taxon>
        <taxon>Leptocardii</taxon>
        <taxon>Amphioxiformes</taxon>
        <taxon>Branchiostomatidae</taxon>
        <taxon>Branchiostoma</taxon>
    </lineage>
</organism>
<reference evidence="2" key="1">
    <citation type="journal article" date="2008" name="Nature">
        <title>The amphioxus genome and the evolution of the chordate karyotype.</title>
        <authorList>
            <consortium name="US DOE Joint Genome Institute (JGI-PGF)"/>
            <person name="Putnam N.H."/>
            <person name="Butts T."/>
            <person name="Ferrier D.E.K."/>
            <person name="Furlong R.F."/>
            <person name="Hellsten U."/>
            <person name="Kawashima T."/>
            <person name="Robinson-Rechavi M."/>
            <person name="Shoguchi E."/>
            <person name="Terry A."/>
            <person name="Yu J.-K."/>
            <person name="Benito-Gutierrez E.L."/>
            <person name="Dubchak I."/>
            <person name="Garcia-Fernandez J."/>
            <person name="Gibson-Brown J.J."/>
            <person name="Grigoriev I.V."/>
            <person name="Horton A.C."/>
            <person name="de Jong P.J."/>
            <person name="Jurka J."/>
            <person name="Kapitonov V.V."/>
            <person name="Kohara Y."/>
            <person name="Kuroki Y."/>
            <person name="Lindquist E."/>
            <person name="Lucas S."/>
            <person name="Osoegawa K."/>
            <person name="Pennacchio L.A."/>
            <person name="Salamov A.A."/>
            <person name="Satou Y."/>
            <person name="Sauka-Spengler T."/>
            <person name="Schmutz J."/>
            <person name="Shin-I T."/>
            <person name="Toyoda A."/>
            <person name="Bronner-Fraser M."/>
            <person name="Fujiyama A."/>
            <person name="Holland L.Z."/>
            <person name="Holland P.W.H."/>
            <person name="Satoh N."/>
            <person name="Rokhsar D.S."/>
        </authorList>
    </citation>
    <scope>NUCLEOTIDE SEQUENCE [LARGE SCALE GENOMIC DNA]</scope>
    <source>
        <strain evidence="2">S238N-H82</strain>
        <tissue evidence="2">Testes</tissue>
    </source>
</reference>
<gene>
    <name evidence="2" type="ORF">BRAFLDRAFT_92286</name>
</gene>
<protein>
    <submittedName>
        <fullName evidence="2">Uncharacterized protein</fullName>
    </submittedName>
</protein>
<dbReference type="AlphaFoldDB" id="C3YF06"/>
<evidence type="ECO:0000313" key="2">
    <source>
        <dbReference type="EMBL" id="EEN61250.1"/>
    </source>
</evidence>
<name>C3YF06_BRAFL</name>
<evidence type="ECO:0000256" key="1">
    <source>
        <dbReference type="SAM" id="MobiDB-lite"/>
    </source>
</evidence>
<sequence>MVITAPAATKATAAMVMMVNRRKRPDSTDSPTSVHNNIYDDVTTPSNIQLTNTGAAYQSGGDCNPPDPANIADLYAKPNKKKPSPNVEQLYAKPMKKKSNVSNVEEMYAKPHKATGVSNSHCDNELDNEEDGSVDNMLYETTGNITFTTTGNEEG</sequence>